<dbReference type="OrthoDB" id="3512845at2759"/>
<keyword evidence="4" id="KW-1185">Reference proteome</keyword>
<dbReference type="Pfam" id="PF16278">
    <property type="entry name" value="zf-C2HE"/>
    <property type="match status" value="1"/>
</dbReference>
<evidence type="ECO:0000313" key="3">
    <source>
        <dbReference type="EMBL" id="SPO25805.1"/>
    </source>
</evidence>
<dbReference type="GO" id="GO:0030983">
    <property type="term" value="F:mismatched DNA binding"/>
    <property type="evidence" value="ECO:0007669"/>
    <property type="project" value="TreeGrafter"/>
</dbReference>
<feature type="compositionally biased region" description="Basic and acidic residues" evidence="1">
    <location>
        <begin position="278"/>
        <end position="290"/>
    </location>
</feature>
<dbReference type="Proteomes" id="UP000324022">
    <property type="component" value="Unassembled WGS sequence"/>
</dbReference>
<feature type="region of interest" description="Disordered" evidence="1">
    <location>
        <begin position="248"/>
        <end position="315"/>
    </location>
</feature>
<accession>A0A5C3E6V3</accession>
<dbReference type="GO" id="GO:0003725">
    <property type="term" value="F:double-stranded RNA binding"/>
    <property type="evidence" value="ECO:0007669"/>
    <property type="project" value="TreeGrafter"/>
</dbReference>
<dbReference type="EMBL" id="OOIN01000012">
    <property type="protein sequence ID" value="SPO25805.1"/>
    <property type="molecule type" value="Genomic_DNA"/>
</dbReference>
<organism evidence="3 4">
    <name type="scientific">Ustilago trichophora</name>
    <dbReference type="NCBI Taxonomy" id="86804"/>
    <lineage>
        <taxon>Eukaryota</taxon>
        <taxon>Fungi</taxon>
        <taxon>Dikarya</taxon>
        <taxon>Basidiomycota</taxon>
        <taxon>Ustilaginomycotina</taxon>
        <taxon>Ustilaginomycetes</taxon>
        <taxon>Ustilaginales</taxon>
        <taxon>Ustilaginaceae</taxon>
        <taxon>Ustilago</taxon>
    </lineage>
</organism>
<gene>
    <name evidence="3" type="ORF">UTRI_03170</name>
</gene>
<dbReference type="GO" id="GO:0005634">
    <property type="term" value="C:nucleus"/>
    <property type="evidence" value="ECO:0007669"/>
    <property type="project" value="TreeGrafter"/>
</dbReference>
<dbReference type="GO" id="GO:1990165">
    <property type="term" value="F:single-strand break-containing DNA binding"/>
    <property type="evidence" value="ECO:0007669"/>
    <property type="project" value="TreeGrafter"/>
</dbReference>
<evidence type="ECO:0000259" key="2">
    <source>
        <dbReference type="Pfam" id="PF16278"/>
    </source>
</evidence>
<dbReference type="Gene3D" id="3.30.428.10">
    <property type="entry name" value="HIT-like"/>
    <property type="match status" value="1"/>
</dbReference>
<dbReference type="InterPro" id="IPR032566">
    <property type="entry name" value="Znf-C2HE"/>
</dbReference>
<dbReference type="SUPFAM" id="SSF54197">
    <property type="entry name" value="HIT-like"/>
    <property type="match status" value="2"/>
</dbReference>
<feature type="domain" description="Aprataxin C2HE/C2H2/C2HC zinc finger" evidence="2">
    <location>
        <begin position="179"/>
        <end position="239"/>
    </location>
</feature>
<feature type="compositionally biased region" description="Acidic residues" evidence="1">
    <location>
        <begin position="300"/>
        <end position="309"/>
    </location>
</feature>
<dbReference type="InterPro" id="IPR036265">
    <property type="entry name" value="HIT-like_sf"/>
</dbReference>
<dbReference type="GO" id="GO:0003697">
    <property type="term" value="F:single-stranded DNA binding"/>
    <property type="evidence" value="ECO:0007669"/>
    <property type="project" value="TreeGrafter"/>
</dbReference>
<evidence type="ECO:0000256" key="1">
    <source>
        <dbReference type="SAM" id="MobiDB-lite"/>
    </source>
</evidence>
<name>A0A5C3E6V3_9BASI</name>
<reference evidence="3 4" key="1">
    <citation type="submission" date="2018-03" db="EMBL/GenBank/DDBJ databases">
        <authorList>
            <person name="Guldener U."/>
        </authorList>
    </citation>
    <scope>NUCLEOTIDE SEQUENCE [LARGE SCALE GENOMIC DNA]</scope>
    <source>
        <strain evidence="3 4">NBRC100155</strain>
    </source>
</reference>
<protein>
    <recommendedName>
        <fullName evidence="2">Aprataxin C2HE/C2H2/C2HC zinc finger domain-containing protein</fullName>
    </recommendedName>
</protein>
<evidence type="ECO:0000313" key="4">
    <source>
        <dbReference type="Proteomes" id="UP000324022"/>
    </source>
</evidence>
<dbReference type="PANTHER" id="PTHR12486:SF4">
    <property type="entry name" value="APRATAXIN"/>
    <property type="match status" value="1"/>
</dbReference>
<sequence>MAPKWNQALVRIASAKDPASLPTDDKVLFWDSHTITIYDKFAKAKYHFLVLPRIPFKATSSQNMAESAKLAPTLVAANGKLNFGATSSNTVPASHMNSISTLLASPYAAQVLEALRRTSDRVLKQIRNDMKELYGVAWDIERAFHAVPSMEHLHLHVTSMDLVSDRLKHKKHFLSFHPTVGFAVRLNEAEDMVQQGKRSLPKAEQTYEQLLKGPLTSHHTGQVFRFFPELKAHLESYWRDSILSSSSATVERGATSASAKRGSSDVDASPTSPTAGSRDQRPSQSRKIEPPDVPTTGDSAETDSEDEEPTLPMKR</sequence>
<dbReference type="GO" id="GO:0000012">
    <property type="term" value="P:single strand break repair"/>
    <property type="evidence" value="ECO:0007669"/>
    <property type="project" value="TreeGrafter"/>
</dbReference>
<proteinExistence type="predicted"/>
<dbReference type="AlphaFoldDB" id="A0A5C3E6V3"/>
<dbReference type="PANTHER" id="PTHR12486">
    <property type="entry name" value="APRATAXIN-RELATED"/>
    <property type="match status" value="1"/>
</dbReference>
<dbReference type="Pfam" id="PF11969">
    <property type="entry name" value="DcpS_C"/>
    <property type="match status" value="1"/>
</dbReference>
<dbReference type="GO" id="GO:0033699">
    <property type="term" value="F:DNA 5'-adenosine monophosphate hydrolase activity"/>
    <property type="evidence" value="ECO:0007669"/>
    <property type="project" value="TreeGrafter"/>
</dbReference>